<reference evidence="1" key="1">
    <citation type="journal article" date="2018" name="Genome Res.">
        <title>The genomic architecture and molecular evolution of ant odorant receptors.</title>
        <authorList>
            <person name="McKenzie S.K."/>
            <person name="Kronauer D.J.C."/>
        </authorList>
    </citation>
    <scope>NUCLEOTIDE SEQUENCE [LARGE SCALE GENOMIC DNA]</scope>
    <source>
        <strain evidence="1">Clonal line C1</strain>
    </source>
</reference>
<comment type="caution">
    <text evidence="1">The sequence shown here is derived from an EMBL/GenBank/DDBJ whole genome shotgun (WGS) entry which is preliminary data.</text>
</comment>
<evidence type="ECO:0000313" key="1">
    <source>
        <dbReference type="EMBL" id="RLU23949.1"/>
    </source>
</evidence>
<gene>
    <name evidence="1" type="ORF">DMN91_004157</name>
</gene>
<evidence type="ECO:0008006" key="2">
    <source>
        <dbReference type="Google" id="ProtNLM"/>
    </source>
</evidence>
<dbReference type="AlphaFoldDB" id="A0A3L8DVI8"/>
<accession>A0A3L8DVI8</accession>
<organism evidence="1">
    <name type="scientific">Ooceraea biroi</name>
    <name type="common">Clonal raider ant</name>
    <name type="synonym">Cerapachys biroi</name>
    <dbReference type="NCBI Taxonomy" id="2015173"/>
    <lineage>
        <taxon>Eukaryota</taxon>
        <taxon>Metazoa</taxon>
        <taxon>Ecdysozoa</taxon>
        <taxon>Arthropoda</taxon>
        <taxon>Hexapoda</taxon>
        <taxon>Insecta</taxon>
        <taxon>Pterygota</taxon>
        <taxon>Neoptera</taxon>
        <taxon>Endopterygota</taxon>
        <taxon>Hymenoptera</taxon>
        <taxon>Apocrita</taxon>
        <taxon>Aculeata</taxon>
        <taxon>Formicoidea</taxon>
        <taxon>Formicidae</taxon>
        <taxon>Dorylinae</taxon>
        <taxon>Ooceraea</taxon>
    </lineage>
</organism>
<reference evidence="1" key="2">
    <citation type="submission" date="2018-07" db="EMBL/GenBank/DDBJ databases">
        <authorList>
            <person name="Mckenzie S.K."/>
            <person name="Kronauer D.J.C."/>
        </authorList>
    </citation>
    <scope>NUCLEOTIDE SEQUENCE</scope>
    <source>
        <strain evidence="1">Clonal line C1</strain>
    </source>
</reference>
<proteinExistence type="predicted"/>
<dbReference type="Proteomes" id="UP000279307">
    <property type="component" value="Chromosome 4"/>
</dbReference>
<dbReference type="EMBL" id="QOIP01000004">
    <property type="protein sequence ID" value="RLU23949.1"/>
    <property type="molecule type" value="Genomic_DNA"/>
</dbReference>
<sequence>MAQANISPELLQAMSAMMANALQASVANFGTGANETSAMVQRRTPPFSLPEFRSAEGTSVADYFKRFQWALELSKISETQFANYARVHMGSELNNALKFLVSPRLPEDISYEDIRTTLITHFDRARNKYTESIRFRCITQEKDEAISSFTLRLRQGAAYCELNGTRSCIIVHHHEVRGIQIAEQHRVNGDPVSRKPEVCAVAAEDNTSEVSAGFVM</sequence>
<name>A0A3L8DVI8_OOCBI</name>
<protein>
    <recommendedName>
        <fullName evidence="2">Retrotransposon gag domain-containing protein</fullName>
    </recommendedName>
</protein>